<dbReference type="Gene3D" id="2.120.10.80">
    <property type="entry name" value="Kelch-type beta propeller"/>
    <property type="match status" value="1"/>
</dbReference>
<evidence type="ECO:0000313" key="3">
    <source>
        <dbReference type="Proteomes" id="UP000281553"/>
    </source>
</evidence>
<sequence>MRRRCWSAAVALPDARVFVLGGCVKSRELSSVEMCQLREPADWEGQEQYQASDGFWTFAAPMLSGRDNHAAIAFRDCLFVAGGTDGRTLNLDSVDVFYPPDDRTPFGQWTRLANQNLTWHDVSLVVWQDRLFAFGKSPETVNKVYHMILHILARSLLMSPLECFFFSLKVRVRGKRW</sequence>
<keyword evidence="3" id="KW-1185">Reference proteome</keyword>
<protein>
    <recommendedName>
        <fullName evidence="4">Kelch repeat protein</fullName>
    </recommendedName>
</protein>
<evidence type="ECO:0000313" key="2">
    <source>
        <dbReference type="EMBL" id="VDN43259.1"/>
    </source>
</evidence>
<keyword evidence="1" id="KW-0880">Kelch repeat</keyword>
<dbReference type="AlphaFoldDB" id="A0A3P7RR19"/>
<dbReference type="EMBL" id="UYRU01107242">
    <property type="protein sequence ID" value="VDN43259.1"/>
    <property type="molecule type" value="Genomic_DNA"/>
</dbReference>
<dbReference type="InterPro" id="IPR015915">
    <property type="entry name" value="Kelch-typ_b-propeller"/>
</dbReference>
<evidence type="ECO:0008006" key="4">
    <source>
        <dbReference type="Google" id="ProtNLM"/>
    </source>
</evidence>
<name>A0A3P7RR19_DIBLA</name>
<dbReference type="Proteomes" id="UP000281553">
    <property type="component" value="Unassembled WGS sequence"/>
</dbReference>
<gene>
    <name evidence="2" type="ORF">DILT_LOCUS19045</name>
</gene>
<dbReference type="Pfam" id="PF01344">
    <property type="entry name" value="Kelch_1"/>
    <property type="match status" value="1"/>
</dbReference>
<dbReference type="OrthoDB" id="6052799at2759"/>
<reference evidence="2 3" key="1">
    <citation type="submission" date="2018-11" db="EMBL/GenBank/DDBJ databases">
        <authorList>
            <consortium name="Pathogen Informatics"/>
        </authorList>
    </citation>
    <scope>NUCLEOTIDE SEQUENCE [LARGE SCALE GENOMIC DNA]</scope>
</reference>
<organism evidence="2 3">
    <name type="scientific">Dibothriocephalus latus</name>
    <name type="common">Fish tapeworm</name>
    <name type="synonym">Diphyllobothrium latum</name>
    <dbReference type="NCBI Taxonomy" id="60516"/>
    <lineage>
        <taxon>Eukaryota</taxon>
        <taxon>Metazoa</taxon>
        <taxon>Spiralia</taxon>
        <taxon>Lophotrochozoa</taxon>
        <taxon>Platyhelminthes</taxon>
        <taxon>Cestoda</taxon>
        <taxon>Eucestoda</taxon>
        <taxon>Diphyllobothriidea</taxon>
        <taxon>Diphyllobothriidae</taxon>
        <taxon>Dibothriocephalus</taxon>
    </lineage>
</organism>
<accession>A0A3P7RR19</accession>
<proteinExistence type="predicted"/>
<dbReference type="InterPro" id="IPR006652">
    <property type="entry name" value="Kelch_1"/>
</dbReference>
<evidence type="ECO:0000256" key="1">
    <source>
        <dbReference type="ARBA" id="ARBA00022441"/>
    </source>
</evidence>
<dbReference type="SUPFAM" id="SSF117281">
    <property type="entry name" value="Kelch motif"/>
    <property type="match status" value="1"/>
</dbReference>